<evidence type="ECO:0000256" key="2">
    <source>
        <dbReference type="ARBA" id="ARBA00023008"/>
    </source>
</evidence>
<accession>A0ABR0PQU5</accession>
<organism evidence="4 5">
    <name type="scientific">Gossypium arboreum</name>
    <name type="common">Tree cotton</name>
    <name type="synonym">Gossypium nanking</name>
    <dbReference type="NCBI Taxonomy" id="29729"/>
    <lineage>
        <taxon>Eukaryota</taxon>
        <taxon>Viridiplantae</taxon>
        <taxon>Streptophyta</taxon>
        <taxon>Embryophyta</taxon>
        <taxon>Tracheophyta</taxon>
        <taxon>Spermatophyta</taxon>
        <taxon>Magnoliopsida</taxon>
        <taxon>eudicotyledons</taxon>
        <taxon>Gunneridae</taxon>
        <taxon>Pentapetalae</taxon>
        <taxon>rosids</taxon>
        <taxon>malvids</taxon>
        <taxon>Malvales</taxon>
        <taxon>Malvaceae</taxon>
        <taxon>Malvoideae</taxon>
        <taxon>Gossypium</taxon>
    </lineage>
</organism>
<dbReference type="InterPro" id="IPR008922">
    <property type="entry name" value="Di-copper_centre_dom_sf"/>
</dbReference>
<dbReference type="Pfam" id="PF00264">
    <property type="entry name" value="Tyrosinase"/>
    <property type="match status" value="1"/>
</dbReference>
<dbReference type="EMBL" id="JARKNE010000006">
    <property type="protein sequence ID" value="KAK5826641.1"/>
    <property type="molecule type" value="Genomic_DNA"/>
</dbReference>
<evidence type="ECO:0000313" key="4">
    <source>
        <dbReference type="EMBL" id="KAK5826641.1"/>
    </source>
</evidence>
<name>A0ABR0PQU5_GOSAR</name>
<dbReference type="PANTHER" id="PTHR11474:SF76">
    <property type="entry name" value="SHKT DOMAIN-CONTAINING PROTEIN"/>
    <property type="match status" value="1"/>
</dbReference>
<protein>
    <recommendedName>
        <fullName evidence="3">Tyrosinase copper-binding domain-containing protein</fullName>
    </recommendedName>
</protein>
<feature type="domain" description="Tyrosinase copper-binding" evidence="3">
    <location>
        <begin position="128"/>
        <end position="192"/>
    </location>
</feature>
<evidence type="ECO:0000256" key="1">
    <source>
        <dbReference type="ARBA" id="ARBA00022723"/>
    </source>
</evidence>
<sequence>MASTASSPSTFITVPNFSKTCRGSIFKKKKPFNFVSKKVVPCKANNGAQNNAESCLNRFDRRDILLGLVGSLYGATNLVGGDPFCTGSPNSCPRPVSLPAAHLVDSRYLKKLEQALRRMRELDEDDLRSFMQQANVHCAYQNDAYPQTLFPSQQIQVHNSCLFSPFRKLYLYFFERILGKLINNLDFAIPYWK</sequence>
<dbReference type="Proteomes" id="UP001358586">
    <property type="component" value="Chromosome 6"/>
</dbReference>
<gene>
    <name evidence="4" type="ORF">PVK06_021567</name>
</gene>
<keyword evidence="2" id="KW-0186">Copper</keyword>
<dbReference type="InterPro" id="IPR050316">
    <property type="entry name" value="Tyrosinase/Hemocyanin"/>
</dbReference>
<dbReference type="InterPro" id="IPR002227">
    <property type="entry name" value="Tyrosinase_Cu-bd"/>
</dbReference>
<evidence type="ECO:0000259" key="3">
    <source>
        <dbReference type="Pfam" id="PF00264"/>
    </source>
</evidence>
<evidence type="ECO:0000313" key="5">
    <source>
        <dbReference type="Proteomes" id="UP001358586"/>
    </source>
</evidence>
<dbReference type="PANTHER" id="PTHR11474">
    <property type="entry name" value="TYROSINASE FAMILY MEMBER"/>
    <property type="match status" value="1"/>
</dbReference>
<keyword evidence="5" id="KW-1185">Reference proteome</keyword>
<reference evidence="4 5" key="1">
    <citation type="submission" date="2023-03" db="EMBL/GenBank/DDBJ databases">
        <title>WGS of Gossypium arboreum.</title>
        <authorList>
            <person name="Yu D."/>
        </authorList>
    </citation>
    <scope>NUCLEOTIDE SEQUENCE [LARGE SCALE GENOMIC DNA]</scope>
    <source>
        <tissue evidence="4">Leaf</tissue>
    </source>
</reference>
<keyword evidence="1" id="KW-0479">Metal-binding</keyword>
<dbReference type="Gene3D" id="1.10.1280.10">
    <property type="entry name" value="Di-copper center containing domain from catechol oxidase"/>
    <property type="match status" value="1"/>
</dbReference>
<dbReference type="SUPFAM" id="SSF48056">
    <property type="entry name" value="Di-copper centre-containing domain"/>
    <property type="match status" value="1"/>
</dbReference>
<comment type="caution">
    <text evidence="4">The sequence shown here is derived from an EMBL/GenBank/DDBJ whole genome shotgun (WGS) entry which is preliminary data.</text>
</comment>
<proteinExistence type="predicted"/>